<evidence type="ECO:0000313" key="3">
    <source>
        <dbReference type="EMBL" id="NSL87388.1"/>
    </source>
</evidence>
<protein>
    <submittedName>
        <fullName evidence="3">FecR family protein</fullName>
    </submittedName>
</protein>
<proteinExistence type="predicted"/>
<evidence type="ECO:0000313" key="4">
    <source>
        <dbReference type="Proteomes" id="UP000281028"/>
    </source>
</evidence>
<dbReference type="Pfam" id="PF16344">
    <property type="entry name" value="FecR_C"/>
    <property type="match status" value="1"/>
</dbReference>
<dbReference type="InterPro" id="IPR006860">
    <property type="entry name" value="FecR"/>
</dbReference>
<evidence type="ECO:0000259" key="2">
    <source>
        <dbReference type="Pfam" id="PF16344"/>
    </source>
</evidence>
<gene>
    <name evidence="3" type="ORF">ECE50_011135</name>
</gene>
<dbReference type="PANTHER" id="PTHR30273">
    <property type="entry name" value="PERIPLASMIC SIGNAL SENSOR AND SIGMA FACTOR ACTIVATOR FECR-RELATED"/>
    <property type="match status" value="1"/>
</dbReference>
<dbReference type="Proteomes" id="UP000281028">
    <property type="component" value="Unassembled WGS sequence"/>
</dbReference>
<accession>A0A3S1CSC5</accession>
<name>A0A3S1CSC5_9BACT</name>
<dbReference type="Gene3D" id="3.55.50.30">
    <property type="match status" value="1"/>
</dbReference>
<dbReference type="InterPro" id="IPR032508">
    <property type="entry name" value="FecR_C"/>
</dbReference>
<dbReference type="OrthoDB" id="1452822at2"/>
<keyword evidence="4" id="KW-1185">Reference proteome</keyword>
<feature type="domain" description="Protein FecR C-terminal" evidence="2">
    <location>
        <begin position="329"/>
        <end position="397"/>
    </location>
</feature>
<dbReference type="InterPro" id="IPR012373">
    <property type="entry name" value="Ferrdict_sens_TM"/>
</dbReference>
<dbReference type="Gene3D" id="2.60.120.1440">
    <property type="match status" value="1"/>
</dbReference>
<dbReference type="Pfam" id="PF04773">
    <property type="entry name" value="FecR"/>
    <property type="match status" value="1"/>
</dbReference>
<dbReference type="EMBL" id="RIAR02000001">
    <property type="protein sequence ID" value="NSL87388.1"/>
    <property type="molecule type" value="Genomic_DNA"/>
</dbReference>
<organism evidence="3 4">
    <name type="scientific">Chitinophaga solisilvae</name>
    <dbReference type="NCBI Taxonomy" id="1233460"/>
    <lineage>
        <taxon>Bacteria</taxon>
        <taxon>Pseudomonadati</taxon>
        <taxon>Bacteroidota</taxon>
        <taxon>Chitinophagia</taxon>
        <taxon>Chitinophagales</taxon>
        <taxon>Chitinophagaceae</taxon>
        <taxon>Chitinophaga</taxon>
    </lineage>
</organism>
<feature type="domain" description="FecR protein" evidence="1">
    <location>
        <begin position="192"/>
        <end position="286"/>
    </location>
</feature>
<sequence length="399" mass="44212">MEKEEQAYANVTNVTRLIIAYLQNTLTAEESIELNEWISHDERNRILFVELVNDKGTEEAINYMLEVDKPSGLNGIMSRIGSETSIVRSKSGRWMYAAAAAMLILISAFTVLYFVSLESKVDLSVKPLSGKYNYDVKPNGYKATLTLGSGKQIRLGKGEDSSFVVDNNISVVKKNGVIMYDRNQNGIVTYNTLSTPVSGTFKVWLSDGTEVWLNAGSSLRYPTCFNGNERRVYLTGEGYFKVKRDENMPFVVNSPRSTVVVLGTSFNVTDYVGETKSITTLEDGLVKVSNGRRAKLLRPGNAAVTDAKEQIVIEATNVASAVGWKNGFFTFNNSDIDDVMKQIARWYDVRVKYSEGKAPPVHFTGDINRESSLSEVLKMLESTGGVKFSTADKTIIVLP</sequence>
<dbReference type="GO" id="GO:0016989">
    <property type="term" value="F:sigma factor antagonist activity"/>
    <property type="evidence" value="ECO:0007669"/>
    <property type="project" value="TreeGrafter"/>
</dbReference>
<dbReference type="AlphaFoldDB" id="A0A3S1CSC5"/>
<dbReference type="PANTHER" id="PTHR30273:SF2">
    <property type="entry name" value="PROTEIN FECR"/>
    <property type="match status" value="1"/>
</dbReference>
<evidence type="ECO:0000259" key="1">
    <source>
        <dbReference type="Pfam" id="PF04773"/>
    </source>
</evidence>
<reference evidence="3" key="1">
    <citation type="submission" date="2020-05" db="EMBL/GenBank/DDBJ databases">
        <title>Chitinophaga laudate sp. nov., isolated from a tropical peat swamp.</title>
        <authorList>
            <person name="Goh C.B.S."/>
            <person name="Lee M.S."/>
            <person name="Parimannan S."/>
            <person name="Pasbakhsh P."/>
            <person name="Yule C.M."/>
            <person name="Rajandas H."/>
            <person name="Loke S."/>
            <person name="Croft L."/>
            <person name="Tan J.B.L."/>
        </authorList>
    </citation>
    <scope>NUCLEOTIDE SEQUENCE</scope>
    <source>
        <strain evidence="3">Mgbs1</strain>
    </source>
</reference>
<comment type="caution">
    <text evidence="3">The sequence shown here is derived from an EMBL/GenBank/DDBJ whole genome shotgun (WGS) entry which is preliminary data.</text>
</comment>